<protein>
    <recommendedName>
        <fullName evidence="1">E2 ubiquitin-conjugating enzyme</fullName>
        <ecNumber evidence="1">2.3.2.23</ecNumber>
    </recommendedName>
</protein>
<dbReference type="InterPro" id="IPR016135">
    <property type="entry name" value="UBQ-conjugating_enzyme/RWD"/>
</dbReference>
<feature type="domain" description="UBC core" evidence="7">
    <location>
        <begin position="7"/>
        <end position="161"/>
    </location>
</feature>
<dbReference type="FunFam" id="3.10.110.10:FF:000060">
    <property type="entry name" value="Ubiquitin conjugating enzyme (UbcB)"/>
    <property type="match status" value="1"/>
</dbReference>
<gene>
    <name evidence="8" type="ORF">HETSPECPRED_000545</name>
</gene>
<dbReference type="Pfam" id="PF00179">
    <property type="entry name" value="UQ_con"/>
    <property type="match status" value="1"/>
</dbReference>
<feature type="region of interest" description="Disordered" evidence="6">
    <location>
        <begin position="1"/>
        <end position="23"/>
    </location>
</feature>
<dbReference type="GO" id="GO:0061631">
    <property type="term" value="F:ubiquitin conjugating enzyme activity"/>
    <property type="evidence" value="ECO:0007669"/>
    <property type="project" value="UniProtKB-EC"/>
</dbReference>
<accession>A0A8H3G7A1</accession>
<comment type="caution">
    <text evidence="8">The sequence shown here is derived from an EMBL/GenBank/DDBJ whole genome shotgun (WGS) entry which is preliminary data.</text>
</comment>
<reference evidence="8" key="1">
    <citation type="submission" date="2021-03" db="EMBL/GenBank/DDBJ databases">
        <authorList>
            <person name="Tagirdzhanova G."/>
        </authorList>
    </citation>
    <scope>NUCLEOTIDE SEQUENCE</scope>
</reference>
<keyword evidence="9" id="KW-1185">Reference proteome</keyword>
<evidence type="ECO:0000259" key="7">
    <source>
        <dbReference type="PROSITE" id="PS50127"/>
    </source>
</evidence>
<dbReference type="OrthoDB" id="7851174at2759"/>
<proteinExistence type="predicted"/>
<dbReference type="PROSITE" id="PS50127">
    <property type="entry name" value="UBC_2"/>
    <property type="match status" value="1"/>
</dbReference>
<name>A0A8H3G7A1_9LECA</name>
<evidence type="ECO:0000256" key="3">
    <source>
        <dbReference type="ARBA" id="ARBA00022741"/>
    </source>
</evidence>
<evidence type="ECO:0000313" key="9">
    <source>
        <dbReference type="Proteomes" id="UP000664521"/>
    </source>
</evidence>
<sequence>MAAPKGRGSTRIYKDASTMQNDPPPGCAARIEGEDMHQWVGHIDGPDDSVYAGGNFPFTLTLPPNYPYEPPHIRFQTKIYHPNIKSTGEHKHGFGVCIDILQKNKGWSPMFTVDRILLCVRSLFTDPNPDHPLEQEIAREYKTNRAKFDRKAKEYTQKYAIGKIANGKSS</sequence>
<dbReference type="PANTHER" id="PTHR24068">
    <property type="entry name" value="UBIQUITIN-CONJUGATING ENZYME E2"/>
    <property type="match status" value="1"/>
</dbReference>
<evidence type="ECO:0000256" key="4">
    <source>
        <dbReference type="ARBA" id="ARBA00022786"/>
    </source>
</evidence>
<keyword evidence="3" id="KW-0547">Nucleotide-binding</keyword>
<evidence type="ECO:0000256" key="2">
    <source>
        <dbReference type="ARBA" id="ARBA00022679"/>
    </source>
</evidence>
<dbReference type="InterPro" id="IPR000608">
    <property type="entry name" value="UBC"/>
</dbReference>
<keyword evidence="5" id="KW-0067">ATP-binding</keyword>
<dbReference type="EMBL" id="CAJPDS010000101">
    <property type="protein sequence ID" value="CAF9937456.1"/>
    <property type="molecule type" value="Genomic_DNA"/>
</dbReference>
<keyword evidence="2" id="KW-0808">Transferase</keyword>
<organism evidence="8 9">
    <name type="scientific">Heterodermia speciosa</name>
    <dbReference type="NCBI Taxonomy" id="116794"/>
    <lineage>
        <taxon>Eukaryota</taxon>
        <taxon>Fungi</taxon>
        <taxon>Dikarya</taxon>
        <taxon>Ascomycota</taxon>
        <taxon>Pezizomycotina</taxon>
        <taxon>Lecanoromycetes</taxon>
        <taxon>OSLEUM clade</taxon>
        <taxon>Lecanoromycetidae</taxon>
        <taxon>Caliciales</taxon>
        <taxon>Physciaceae</taxon>
        <taxon>Heterodermia</taxon>
    </lineage>
</organism>
<evidence type="ECO:0000256" key="6">
    <source>
        <dbReference type="SAM" id="MobiDB-lite"/>
    </source>
</evidence>
<evidence type="ECO:0000256" key="1">
    <source>
        <dbReference type="ARBA" id="ARBA00012486"/>
    </source>
</evidence>
<dbReference type="AlphaFoldDB" id="A0A8H3G7A1"/>
<keyword evidence="4" id="KW-0833">Ubl conjugation pathway</keyword>
<dbReference type="SMART" id="SM00212">
    <property type="entry name" value="UBCc"/>
    <property type="match status" value="1"/>
</dbReference>
<dbReference type="GO" id="GO:0005524">
    <property type="term" value="F:ATP binding"/>
    <property type="evidence" value="ECO:0007669"/>
    <property type="project" value="UniProtKB-KW"/>
</dbReference>
<evidence type="ECO:0000256" key="5">
    <source>
        <dbReference type="ARBA" id="ARBA00022840"/>
    </source>
</evidence>
<dbReference type="Proteomes" id="UP000664521">
    <property type="component" value="Unassembled WGS sequence"/>
</dbReference>
<dbReference type="EC" id="2.3.2.23" evidence="1"/>
<dbReference type="Gene3D" id="3.10.110.10">
    <property type="entry name" value="Ubiquitin Conjugating Enzyme"/>
    <property type="match status" value="1"/>
</dbReference>
<evidence type="ECO:0000313" key="8">
    <source>
        <dbReference type="EMBL" id="CAF9937456.1"/>
    </source>
</evidence>
<dbReference type="SUPFAM" id="SSF54495">
    <property type="entry name" value="UBC-like"/>
    <property type="match status" value="1"/>
</dbReference>